<organism evidence="2 3">
    <name type="scientific">Robinsoniella peoriensis</name>
    <dbReference type="NCBI Taxonomy" id="180332"/>
    <lineage>
        <taxon>Bacteria</taxon>
        <taxon>Bacillati</taxon>
        <taxon>Bacillota</taxon>
        <taxon>Clostridia</taxon>
        <taxon>Lachnospirales</taxon>
        <taxon>Lachnospiraceae</taxon>
        <taxon>Robinsoniella</taxon>
    </lineage>
</organism>
<dbReference type="InterPro" id="IPR013421">
    <property type="entry name" value="CRISPR-assoc_prot_Cas5_HALMA"/>
</dbReference>
<protein>
    <submittedName>
        <fullName evidence="2">CRISPR-associated protein Cas5, subtype I-B/HMARI</fullName>
    </submittedName>
</protein>
<keyword evidence="1" id="KW-0051">Antiviral defense</keyword>
<dbReference type="AlphaFoldDB" id="A0A4V6HRS0"/>
<dbReference type="EMBL" id="QGQD01000059">
    <property type="protein sequence ID" value="TLD00108.1"/>
    <property type="molecule type" value="Genomic_DNA"/>
</dbReference>
<dbReference type="OrthoDB" id="5363158at2"/>
<proteinExistence type="predicted"/>
<accession>A0A4V6HRS0</accession>
<sequence>MEILKFRLRGKNAFFKVPEVNTYYYFTYGNIHKVALLGMFGAIMGYQGYEHKYDRYPEFYEKLKDIQISVIPEGEHGYFQKKIQFYNNTVGYASQEMGGNLIVKEQWLEHPDWTVCVLIQDPESKKLADFMVNRRCIYTPYLGRNNHLADIDEVEIIEAQMIECEEKKLHSLVPADVVEFDMDEMSFKYGEYLPTGLKEVTNLYEVKKFILTDAEIVQCEKDVYQIGDRNIVFY</sequence>
<dbReference type="RefSeq" id="WP_044294237.1">
    <property type="nucleotide sequence ID" value="NZ_CABMJZ010000133.1"/>
</dbReference>
<keyword evidence="3" id="KW-1185">Reference proteome</keyword>
<dbReference type="GO" id="GO:0051607">
    <property type="term" value="P:defense response to virus"/>
    <property type="evidence" value="ECO:0007669"/>
    <property type="project" value="UniProtKB-KW"/>
</dbReference>
<gene>
    <name evidence="2" type="ORF">DSM106044_03016</name>
</gene>
<dbReference type="InterPro" id="IPR013422">
    <property type="entry name" value="CRISPR-assoc_prot_Cas5_N"/>
</dbReference>
<evidence type="ECO:0000313" key="2">
    <source>
        <dbReference type="EMBL" id="TLD00108.1"/>
    </source>
</evidence>
<dbReference type="NCBIfam" id="TIGR02592">
    <property type="entry name" value="cas_Cas5h"/>
    <property type="match status" value="1"/>
</dbReference>
<name>A0A4V6HRS0_9FIRM</name>
<evidence type="ECO:0000256" key="1">
    <source>
        <dbReference type="ARBA" id="ARBA00023118"/>
    </source>
</evidence>
<comment type="caution">
    <text evidence="2">The sequence shown here is derived from an EMBL/GenBank/DDBJ whole genome shotgun (WGS) entry which is preliminary data.</text>
</comment>
<dbReference type="STRING" id="180332.GCA_000797495_01487"/>
<dbReference type="Proteomes" id="UP000306509">
    <property type="component" value="Unassembled WGS sequence"/>
</dbReference>
<dbReference type="NCBIfam" id="TIGR02593">
    <property type="entry name" value="CRISPR_cas5"/>
    <property type="match status" value="1"/>
</dbReference>
<reference evidence="2 3" key="1">
    <citation type="journal article" date="2019" name="Anaerobe">
        <title>Detection of Robinsoniella peoriensis in multiple bone samples of a trauma patient.</title>
        <authorList>
            <person name="Schrottner P."/>
            <person name="Hartwich K."/>
            <person name="Bunk B."/>
            <person name="Schober I."/>
            <person name="Helbig S."/>
            <person name="Rudolph W.W."/>
            <person name="Gunzer F."/>
        </authorList>
    </citation>
    <scope>NUCLEOTIDE SEQUENCE [LARGE SCALE GENOMIC DNA]</scope>
    <source>
        <strain evidence="2 3">DSM 106044</strain>
    </source>
</reference>
<evidence type="ECO:0000313" key="3">
    <source>
        <dbReference type="Proteomes" id="UP000306509"/>
    </source>
</evidence>